<reference evidence="1" key="1">
    <citation type="journal article" date="2023" name="bioRxiv">
        <title>Improved chromosome-level genome assembly for marigold (Tagetes erecta).</title>
        <authorList>
            <person name="Jiang F."/>
            <person name="Yuan L."/>
            <person name="Wang S."/>
            <person name="Wang H."/>
            <person name="Xu D."/>
            <person name="Wang A."/>
            <person name="Fan W."/>
        </authorList>
    </citation>
    <scope>NUCLEOTIDE SEQUENCE</scope>
    <source>
        <strain evidence="1">WSJ</strain>
        <tissue evidence="1">Leaf</tissue>
    </source>
</reference>
<name>A0AAD8NSI2_TARER</name>
<organism evidence="1 2">
    <name type="scientific">Tagetes erecta</name>
    <name type="common">African marigold</name>
    <dbReference type="NCBI Taxonomy" id="13708"/>
    <lineage>
        <taxon>Eukaryota</taxon>
        <taxon>Viridiplantae</taxon>
        <taxon>Streptophyta</taxon>
        <taxon>Embryophyta</taxon>
        <taxon>Tracheophyta</taxon>
        <taxon>Spermatophyta</taxon>
        <taxon>Magnoliopsida</taxon>
        <taxon>eudicotyledons</taxon>
        <taxon>Gunneridae</taxon>
        <taxon>Pentapetalae</taxon>
        <taxon>asterids</taxon>
        <taxon>campanulids</taxon>
        <taxon>Asterales</taxon>
        <taxon>Asteraceae</taxon>
        <taxon>Asteroideae</taxon>
        <taxon>Heliantheae alliance</taxon>
        <taxon>Tageteae</taxon>
        <taxon>Tagetes</taxon>
    </lineage>
</organism>
<dbReference type="InterPro" id="IPR007750">
    <property type="entry name" value="DUF674"/>
</dbReference>
<dbReference type="PANTHER" id="PTHR33103">
    <property type="entry name" value="OS01G0153900 PROTEIN"/>
    <property type="match status" value="1"/>
</dbReference>
<evidence type="ECO:0000313" key="1">
    <source>
        <dbReference type="EMBL" id="KAK1419599.1"/>
    </source>
</evidence>
<dbReference type="AlphaFoldDB" id="A0AAD8NSI2"/>
<evidence type="ECO:0000313" key="2">
    <source>
        <dbReference type="Proteomes" id="UP001229421"/>
    </source>
</evidence>
<accession>A0AAD8NSI2</accession>
<protein>
    <recommendedName>
        <fullName evidence="3">DUF674 domain-containing protein</fullName>
    </recommendedName>
</protein>
<dbReference type="Proteomes" id="UP001229421">
    <property type="component" value="Unassembled WGS sequence"/>
</dbReference>
<dbReference type="PANTHER" id="PTHR33103:SF19">
    <property type="entry name" value="OS09G0544700 PROTEIN"/>
    <property type="match status" value="1"/>
</dbReference>
<keyword evidence="2" id="KW-1185">Reference proteome</keyword>
<proteinExistence type="predicted"/>
<sequence>MAPKSNVTLKLLVDKTTQRVLFAEAGKDFIDFLFSLLALPVGTVIKLLDNKNMIGGLFNVYKSVSDLNNDYIQSNQNKDVLLKPKFTLPFASPQVPLLSNESFSPSLSSSTATNSSAVYYKCTSCSNNGLVSTTSRICPSSYCGRTMSAVVDDRYVLKSAADANGGGFVKGLVTYMVTDDLAVSPMSTISNITLLSKFNIKDLGALEEKVVHIGMDEGLELLKHSLNSKTVLTDVFLGEVEVVKKENPKRSRK</sequence>
<dbReference type="Pfam" id="PF05056">
    <property type="entry name" value="DUF674"/>
    <property type="match status" value="1"/>
</dbReference>
<evidence type="ECO:0008006" key="3">
    <source>
        <dbReference type="Google" id="ProtNLM"/>
    </source>
</evidence>
<gene>
    <name evidence="1" type="ORF">QVD17_28804</name>
</gene>
<dbReference type="EMBL" id="JAUHHV010000007">
    <property type="protein sequence ID" value="KAK1419599.1"/>
    <property type="molecule type" value="Genomic_DNA"/>
</dbReference>
<comment type="caution">
    <text evidence="1">The sequence shown here is derived from an EMBL/GenBank/DDBJ whole genome shotgun (WGS) entry which is preliminary data.</text>
</comment>